<gene>
    <name evidence="4" type="ORF">G7084_02945</name>
</gene>
<evidence type="ECO:0000259" key="3">
    <source>
        <dbReference type="Pfam" id="PF11611"/>
    </source>
</evidence>
<keyword evidence="2" id="KW-0472">Membrane</keyword>
<dbReference type="KEGG" id="wco:G7084_02945"/>
<evidence type="ECO:0000313" key="4">
    <source>
        <dbReference type="EMBL" id="QIL50366.1"/>
    </source>
</evidence>
<dbReference type="Proteomes" id="UP000500741">
    <property type="component" value="Chromosome"/>
</dbReference>
<feature type="transmembrane region" description="Helical" evidence="2">
    <location>
        <begin position="32"/>
        <end position="50"/>
    </location>
</feature>
<dbReference type="AlphaFoldDB" id="A0A6G8AZD2"/>
<proteinExistence type="predicted"/>
<keyword evidence="2" id="KW-0812">Transmembrane</keyword>
<reference evidence="4 5" key="1">
    <citation type="submission" date="2020-03" db="EMBL/GenBank/DDBJ databases">
        <title>Weissella sp. nov., isolated from Cybister lewisianus.</title>
        <authorList>
            <person name="Hyun D.-W."/>
            <person name="Bae J.-W."/>
        </authorList>
    </citation>
    <scope>NUCLEOTIDE SEQUENCE [LARGE SCALE GENOMIC DNA]</scope>
    <source>
        <strain evidence="4 5">HDW19</strain>
    </source>
</reference>
<name>A0A6G8AZD2_9LACO</name>
<feature type="domain" description="DUF4352" evidence="3">
    <location>
        <begin position="119"/>
        <end position="222"/>
    </location>
</feature>
<dbReference type="InterPro" id="IPR029050">
    <property type="entry name" value="Immunoprotect_excell_Ig-like"/>
</dbReference>
<dbReference type="Gene3D" id="2.60.40.1240">
    <property type="match status" value="1"/>
</dbReference>
<accession>A0A6G8AZD2</accession>
<keyword evidence="5" id="KW-1185">Reference proteome</keyword>
<evidence type="ECO:0000256" key="2">
    <source>
        <dbReference type="SAM" id="Phobius"/>
    </source>
</evidence>
<keyword evidence="1" id="KW-0732">Signal</keyword>
<feature type="transmembrane region" description="Helical" evidence="2">
    <location>
        <begin position="57"/>
        <end position="79"/>
    </location>
</feature>
<evidence type="ECO:0000256" key="1">
    <source>
        <dbReference type="ARBA" id="ARBA00022729"/>
    </source>
</evidence>
<dbReference type="Pfam" id="PF11611">
    <property type="entry name" value="DUF4352"/>
    <property type="match status" value="1"/>
</dbReference>
<feature type="transmembrane region" description="Helical" evidence="2">
    <location>
        <begin position="7"/>
        <end position="26"/>
    </location>
</feature>
<sequence length="238" mass="26395">MKKEKNMWLGITGIIVSLLGLVVSFFHISYYSGLILIGIGLIFSIIGVVLNWHRRGWLAIIGLVVSLGMINSALVIHSLGGLNNYIESGDSNYDHPSYDDDDDEDYDDETTAADLKQVKVGDEVTIDGVQLKINSVQDTDNDYLAINVTMKNNTKHTVDFDYNDFEVAATDDDDVMSGIYNSLAQDDLGEDKFNYVDLDDVSSGQSDDGDLLFDKKDGNAKYLVFSMDGTRKVAMKLY</sequence>
<dbReference type="EMBL" id="CP049888">
    <property type="protein sequence ID" value="QIL50366.1"/>
    <property type="molecule type" value="Genomic_DNA"/>
</dbReference>
<dbReference type="InterPro" id="IPR029051">
    <property type="entry name" value="DUF4352"/>
</dbReference>
<protein>
    <submittedName>
        <fullName evidence="4">DUF4352 domain-containing protein</fullName>
    </submittedName>
</protein>
<organism evidence="4 5">
    <name type="scientific">Weissella coleopterorum</name>
    <dbReference type="NCBI Taxonomy" id="2714949"/>
    <lineage>
        <taxon>Bacteria</taxon>
        <taxon>Bacillati</taxon>
        <taxon>Bacillota</taxon>
        <taxon>Bacilli</taxon>
        <taxon>Lactobacillales</taxon>
        <taxon>Lactobacillaceae</taxon>
        <taxon>Weissella</taxon>
    </lineage>
</organism>
<keyword evidence="2" id="KW-1133">Transmembrane helix</keyword>
<evidence type="ECO:0000313" key="5">
    <source>
        <dbReference type="Proteomes" id="UP000500741"/>
    </source>
</evidence>
<dbReference type="RefSeq" id="WP_166009904.1">
    <property type="nucleotide sequence ID" value="NZ_CP049888.1"/>
</dbReference>